<dbReference type="Proteomes" id="UP000663193">
    <property type="component" value="Chromosome 7"/>
</dbReference>
<dbReference type="VEuPathDB" id="FungiDB:JI435_410050"/>
<dbReference type="EMBL" id="CP069029">
    <property type="protein sequence ID" value="QRC97077.1"/>
    <property type="molecule type" value="Genomic_DNA"/>
</dbReference>
<proteinExistence type="predicted"/>
<reference evidence="2" key="1">
    <citation type="journal article" date="2021" name="BMC Genomics">
        <title>Chromosome-level genome assembly and manually-curated proteome of model necrotroph Parastagonospora nodorum Sn15 reveals a genome-wide trove of candidate effector homologs, and redundancy of virulence-related functions within an accessory chromosome.</title>
        <authorList>
            <person name="Bertazzoni S."/>
            <person name="Jones D.A.B."/>
            <person name="Phan H.T."/>
            <person name="Tan K.-C."/>
            <person name="Hane J.K."/>
        </authorList>
    </citation>
    <scope>NUCLEOTIDE SEQUENCE [LARGE SCALE GENOMIC DNA]</scope>
    <source>
        <strain evidence="2">SN15 / ATCC MYA-4574 / FGSC 10173)</strain>
    </source>
</reference>
<protein>
    <submittedName>
        <fullName evidence="1">Uncharacterized protein</fullName>
    </submittedName>
</protein>
<sequence length="59" mass="6831">MQCSHTHTGGTESPLFRLMYALHMESSVARGAIPDFDLRYHSLSRYLRTPYCWCAHKPC</sequence>
<name>A0A7U2I2L1_PHANO</name>
<accession>A0A7U2I2L1</accession>
<organism evidence="1 2">
    <name type="scientific">Phaeosphaeria nodorum (strain SN15 / ATCC MYA-4574 / FGSC 10173)</name>
    <name type="common">Glume blotch fungus</name>
    <name type="synonym">Parastagonospora nodorum</name>
    <dbReference type="NCBI Taxonomy" id="321614"/>
    <lineage>
        <taxon>Eukaryota</taxon>
        <taxon>Fungi</taxon>
        <taxon>Dikarya</taxon>
        <taxon>Ascomycota</taxon>
        <taxon>Pezizomycotina</taxon>
        <taxon>Dothideomycetes</taxon>
        <taxon>Pleosporomycetidae</taxon>
        <taxon>Pleosporales</taxon>
        <taxon>Pleosporineae</taxon>
        <taxon>Phaeosphaeriaceae</taxon>
        <taxon>Parastagonospora</taxon>
    </lineage>
</organism>
<evidence type="ECO:0000313" key="1">
    <source>
        <dbReference type="EMBL" id="QRC97077.1"/>
    </source>
</evidence>
<keyword evidence="2" id="KW-1185">Reference proteome</keyword>
<dbReference type="AlphaFoldDB" id="A0A7U2I2L1"/>
<gene>
    <name evidence="1" type="ORF">JI435_410050</name>
</gene>
<evidence type="ECO:0000313" key="2">
    <source>
        <dbReference type="Proteomes" id="UP000663193"/>
    </source>
</evidence>